<reference evidence="2" key="2">
    <citation type="submission" date="2020-09" db="EMBL/GenBank/DDBJ databases">
        <authorList>
            <person name="Sun Q."/>
            <person name="Sedlacek I."/>
        </authorList>
    </citation>
    <scope>NUCLEOTIDE SEQUENCE</scope>
    <source>
        <strain evidence="2">CCM 7897</strain>
    </source>
</reference>
<keyword evidence="3" id="KW-1185">Reference proteome</keyword>
<dbReference type="RefSeq" id="WP_188582593.1">
    <property type="nucleotide sequence ID" value="NZ_BMCT01000007.1"/>
</dbReference>
<feature type="transmembrane region" description="Helical" evidence="1">
    <location>
        <begin position="288"/>
        <end position="311"/>
    </location>
</feature>
<feature type="transmembrane region" description="Helical" evidence="1">
    <location>
        <begin position="248"/>
        <end position="268"/>
    </location>
</feature>
<evidence type="ECO:0000313" key="2">
    <source>
        <dbReference type="EMBL" id="GGF79213.1"/>
    </source>
</evidence>
<dbReference type="PANTHER" id="PTHR39087:SF2">
    <property type="entry name" value="UPF0104 MEMBRANE PROTEIN MJ1595"/>
    <property type="match status" value="1"/>
</dbReference>
<sequence>MSFSSRVWRFLRDKVGLHGLGFIASLIVIGFAVTVLYRMLHKLNFADVWNALAAKDPLHVAAAFVLVACAYVTLTFYDLFALRTIGKNDVPYRVAALSGFCSYSVGHNVGFTVFTGGSVRYRIYSAWGLNAVDVAKICFVAGLTFWLGNIAVLGLGILIHPEAATAVDQLPPLVNRLLGAAAIVVLVGYVVWVSMAPRKIGRSTWFVTLPAGKTTLLQIGIGILDLSLCAAAMYMLMPTSPYIDPISLAVIFVTATLLGFASHAPGGLGVFDAALLVALPQFDTGEMVGALLVFRLFYYIIPFAFSLALLGGRELYLGSQRSKAACAKDDVAASVVAAKAPVAPAKSATAAE</sequence>
<feature type="transmembrane region" description="Helical" evidence="1">
    <location>
        <begin position="60"/>
        <end position="82"/>
    </location>
</feature>
<evidence type="ECO:0000256" key="1">
    <source>
        <dbReference type="SAM" id="Phobius"/>
    </source>
</evidence>
<comment type="caution">
    <text evidence="2">The sequence shown here is derived from an EMBL/GenBank/DDBJ whole genome shotgun (WGS) entry which is preliminary data.</text>
</comment>
<feature type="transmembrane region" description="Helical" evidence="1">
    <location>
        <begin position="20"/>
        <end position="40"/>
    </location>
</feature>
<gene>
    <name evidence="2" type="ORF">GCM10007301_44040</name>
</gene>
<protein>
    <submittedName>
        <fullName evidence="2">Membrane protein</fullName>
    </submittedName>
</protein>
<dbReference type="Proteomes" id="UP000606044">
    <property type="component" value="Unassembled WGS sequence"/>
</dbReference>
<feature type="transmembrane region" description="Helical" evidence="1">
    <location>
        <begin position="215"/>
        <end position="236"/>
    </location>
</feature>
<evidence type="ECO:0000313" key="3">
    <source>
        <dbReference type="Proteomes" id="UP000606044"/>
    </source>
</evidence>
<feature type="transmembrane region" description="Helical" evidence="1">
    <location>
        <begin position="134"/>
        <end position="161"/>
    </location>
</feature>
<accession>A0A917FG85</accession>
<keyword evidence="1" id="KW-1133">Transmembrane helix</keyword>
<reference evidence="2" key="1">
    <citation type="journal article" date="2014" name="Int. J. Syst. Evol. Microbiol.">
        <title>Complete genome sequence of Corynebacterium casei LMG S-19264T (=DSM 44701T), isolated from a smear-ripened cheese.</title>
        <authorList>
            <consortium name="US DOE Joint Genome Institute (JGI-PGF)"/>
            <person name="Walter F."/>
            <person name="Albersmeier A."/>
            <person name="Kalinowski J."/>
            <person name="Ruckert C."/>
        </authorList>
    </citation>
    <scope>NUCLEOTIDE SEQUENCE</scope>
    <source>
        <strain evidence="2">CCM 7897</strain>
    </source>
</reference>
<feature type="transmembrane region" description="Helical" evidence="1">
    <location>
        <begin position="173"/>
        <end position="195"/>
    </location>
</feature>
<dbReference type="AlphaFoldDB" id="A0A917FG85"/>
<dbReference type="PANTHER" id="PTHR39087">
    <property type="entry name" value="UPF0104 MEMBRANE PROTEIN MJ1595"/>
    <property type="match status" value="1"/>
</dbReference>
<name>A0A917FG85_9HYPH</name>
<keyword evidence="1" id="KW-0472">Membrane</keyword>
<keyword evidence="1" id="KW-0812">Transmembrane</keyword>
<proteinExistence type="predicted"/>
<feature type="transmembrane region" description="Helical" evidence="1">
    <location>
        <begin position="94"/>
        <end position="114"/>
    </location>
</feature>
<dbReference type="EMBL" id="BMCT01000007">
    <property type="protein sequence ID" value="GGF79213.1"/>
    <property type="molecule type" value="Genomic_DNA"/>
</dbReference>
<organism evidence="2 3">
    <name type="scientific">Azorhizobium oxalatiphilum</name>
    <dbReference type="NCBI Taxonomy" id="980631"/>
    <lineage>
        <taxon>Bacteria</taxon>
        <taxon>Pseudomonadati</taxon>
        <taxon>Pseudomonadota</taxon>
        <taxon>Alphaproteobacteria</taxon>
        <taxon>Hyphomicrobiales</taxon>
        <taxon>Xanthobacteraceae</taxon>
        <taxon>Azorhizobium</taxon>
    </lineage>
</organism>